<dbReference type="RefSeq" id="XP_004257925.1">
    <property type="nucleotide sequence ID" value="XM_004257877.1"/>
</dbReference>
<evidence type="ECO:0000256" key="7">
    <source>
        <dbReference type="SAM" id="MobiDB-lite"/>
    </source>
</evidence>
<keyword evidence="6 8" id="KW-0472">Membrane</keyword>
<dbReference type="GeneID" id="14890141"/>
<proteinExistence type="predicted"/>
<organism evidence="9 10">
    <name type="scientific">Entamoeba invadens IP1</name>
    <dbReference type="NCBI Taxonomy" id="370355"/>
    <lineage>
        <taxon>Eukaryota</taxon>
        <taxon>Amoebozoa</taxon>
        <taxon>Evosea</taxon>
        <taxon>Archamoebae</taxon>
        <taxon>Mastigamoebida</taxon>
        <taxon>Entamoebidae</taxon>
        <taxon>Entamoeba</taxon>
    </lineage>
</organism>
<feature type="region of interest" description="Disordered" evidence="7">
    <location>
        <begin position="459"/>
        <end position="489"/>
    </location>
</feature>
<evidence type="ECO:0000313" key="10">
    <source>
        <dbReference type="Proteomes" id="UP000014680"/>
    </source>
</evidence>
<name>L7FMF5_ENTIV</name>
<feature type="transmembrane region" description="Helical" evidence="8">
    <location>
        <begin position="101"/>
        <end position="119"/>
    </location>
</feature>
<feature type="transmembrane region" description="Helical" evidence="8">
    <location>
        <begin position="213"/>
        <end position="236"/>
    </location>
</feature>
<feature type="transmembrane region" description="Helical" evidence="8">
    <location>
        <begin position="288"/>
        <end position="306"/>
    </location>
</feature>
<evidence type="ECO:0000256" key="3">
    <source>
        <dbReference type="ARBA" id="ARBA00022475"/>
    </source>
</evidence>
<evidence type="ECO:0000256" key="1">
    <source>
        <dbReference type="ARBA" id="ARBA00004651"/>
    </source>
</evidence>
<dbReference type="Gene3D" id="1.20.1250.20">
    <property type="entry name" value="MFS general substrate transporter like domains"/>
    <property type="match status" value="2"/>
</dbReference>
<dbReference type="AlphaFoldDB" id="L7FMF5"/>
<keyword evidence="5 8" id="KW-1133">Transmembrane helix</keyword>
<dbReference type="InterPro" id="IPR011701">
    <property type="entry name" value="MFS"/>
</dbReference>
<dbReference type="SUPFAM" id="SSF103473">
    <property type="entry name" value="MFS general substrate transporter"/>
    <property type="match status" value="1"/>
</dbReference>
<dbReference type="EMBL" id="KB206475">
    <property type="protein sequence ID" value="ELP91154.1"/>
    <property type="molecule type" value="Genomic_DNA"/>
</dbReference>
<evidence type="ECO:0000256" key="8">
    <source>
        <dbReference type="SAM" id="Phobius"/>
    </source>
</evidence>
<dbReference type="KEGG" id="eiv:EIN_480630"/>
<dbReference type="InterPro" id="IPR036259">
    <property type="entry name" value="MFS_trans_sf"/>
</dbReference>
<comment type="subcellular location">
    <subcellularLocation>
        <location evidence="1">Cell membrane</location>
        <topology evidence="1">Multi-pass membrane protein</topology>
    </subcellularLocation>
</comment>
<feature type="transmembrane region" description="Helical" evidence="8">
    <location>
        <begin position="256"/>
        <end position="276"/>
    </location>
</feature>
<evidence type="ECO:0000256" key="5">
    <source>
        <dbReference type="ARBA" id="ARBA00022989"/>
    </source>
</evidence>
<evidence type="ECO:0000256" key="2">
    <source>
        <dbReference type="ARBA" id="ARBA00022448"/>
    </source>
</evidence>
<feature type="transmembrane region" description="Helical" evidence="8">
    <location>
        <begin position="75"/>
        <end position="95"/>
    </location>
</feature>
<dbReference type="VEuPathDB" id="AmoebaDB:EIN_480630"/>
<dbReference type="PANTHER" id="PTHR23517:SF3">
    <property type="entry name" value="INTEGRAL MEMBRANE TRANSPORT PROTEIN"/>
    <property type="match status" value="1"/>
</dbReference>
<feature type="transmembrane region" description="Helical" evidence="8">
    <location>
        <begin position="45"/>
        <end position="68"/>
    </location>
</feature>
<protein>
    <recommendedName>
        <fullName evidence="11">Major facilitator superfamily (MFS) profile domain-containing protein</fullName>
    </recommendedName>
</protein>
<gene>
    <name evidence="9" type="ORF">EIN_480630</name>
</gene>
<feature type="transmembrane region" description="Helical" evidence="8">
    <location>
        <begin position="7"/>
        <end position="25"/>
    </location>
</feature>
<accession>L7FMF5</accession>
<sequence>MPLYCITSMFFDFSVYFYWLVAPVLVKELRAPAVASGAKDDTPLIIGAADALTFCLAGLLAPVMGILTDKWRGEILCEIGCIFQAISCILTALFYVNNTSIWPLFLFLVIQGVGLSMFWSPDETLIGAESYIGEENKNISYFATLSAFGKAVGFLFAGSATVLMGNTYSFYFGALLPLIIFVVFPRIPGYKNDQTNPSKVFQNNAVKRVHPKIFYYTSLIVHLFNYGIIAIVQNQYVDYATDKNIILKGVSSTPSLFVGIFLFSENVVQTITFVVLGKWVGWQYHQRYNLIAFVAMFVVSCGLFIFTNGWMVMIFSVPMGMVAGYELQANLYYSITVSEAHGKYLGISEFIGEMTYSLSPLLVGIFCSALSRVWMHIINMSMCVIGFTIVGVATLLYQKTHLFDKKITQENTPIELEDLSRTSSMEKTRDSMDSARALTSMDGNDNYRNAILKAITEAKEESPEINKATPPMNKTEEIVNAQQKSEIKK</sequence>
<feature type="transmembrane region" description="Helical" evidence="8">
    <location>
        <begin position="139"/>
        <end position="162"/>
    </location>
</feature>
<dbReference type="GO" id="GO:0005886">
    <property type="term" value="C:plasma membrane"/>
    <property type="evidence" value="ECO:0007669"/>
    <property type="project" value="UniProtKB-SubCell"/>
</dbReference>
<keyword evidence="4 8" id="KW-0812">Transmembrane</keyword>
<keyword evidence="2" id="KW-0813">Transport</keyword>
<evidence type="ECO:0008006" key="11">
    <source>
        <dbReference type="Google" id="ProtNLM"/>
    </source>
</evidence>
<dbReference type="InterPro" id="IPR050171">
    <property type="entry name" value="MFS_Transporters"/>
</dbReference>
<dbReference type="OrthoDB" id="28976at2759"/>
<evidence type="ECO:0000313" key="9">
    <source>
        <dbReference type="EMBL" id="ELP91154.1"/>
    </source>
</evidence>
<keyword evidence="3" id="KW-1003">Cell membrane</keyword>
<feature type="compositionally biased region" description="Polar residues" evidence="7">
    <location>
        <begin position="480"/>
        <end position="489"/>
    </location>
</feature>
<keyword evidence="10" id="KW-1185">Reference proteome</keyword>
<dbReference type="GO" id="GO:0022857">
    <property type="term" value="F:transmembrane transporter activity"/>
    <property type="evidence" value="ECO:0007669"/>
    <property type="project" value="InterPro"/>
</dbReference>
<evidence type="ECO:0000256" key="6">
    <source>
        <dbReference type="ARBA" id="ARBA00023136"/>
    </source>
</evidence>
<dbReference type="Pfam" id="PF07690">
    <property type="entry name" value="MFS_1"/>
    <property type="match status" value="1"/>
</dbReference>
<feature type="transmembrane region" description="Helical" evidence="8">
    <location>
        <begin position="377"/>
        <end position="397"/>
    </location>
</feature>
<evidence type="ECO:0000256" key="4">
    <source>
        <dbReference type="ARBA" id="ARBA00022692"/>
    </source>
</evidence>
<reference evidence="9 10" key="1">
    <citation type="submission" date="2012-10" db="EMBL/GenBank/DDBJ databases">
        <authorList>
            <person name="Zafar N."/>
            <person name="Inman J."/>
            <person name="Hall N."/>
            <person name="Lorenzi H."/>
            <person name="Caler E."/>
        </authorList>
    </citation>
    <scope>NUCLEOTIDE SEQUENCE [LARGE SCALE GENOMIC DNA]</scope>
    <source>
        <strain evidence="9 10">IP1</strain>
    </source>
</reference>
<dbReference type="PANTHER" id="PTHR23517">
    <property type="entry name" value="RESISTANCE PROTEIN MDTM, PUTATIVE-RELATED-RELATED"/>
    <property type="match status" value="1"/>
</dbReference>
<dbReference type="Proteomes" id="UP000014680">
    <property type="component" value="Unassembled WGS sequence"/>
</dbReference>
<feature type="transmembrane region" description="Helical" evidence="8">
    <location>
        <begin position="168"/>
        <end position="187"/>
    </location>
</feature>